<feature type="transmembrane region" description="Helical" evidence="1">
    <location>
        <begin position="49"/>
        <end position="71"/>
    </location>
</feature>
<dbReference type="EMBL" id="NIDE01000006">
    <property type="protein sequence ID" value="OWK41244.1"/>
    <property type="molecule type" value="Genomic_DNA"/>
</dbReference>
<gene>
    <name evidence="2" type="ORF">FRUB_04607</name>
</gene>
<organism evidence="2 3">
    <name type="scientific">Fimbriiglobus ruber</name>
    <dbReference type="NCBI Taxonomy" id="1908690"/>
    <lineage>
        <taxon>Bacteria</taxon>
        <taxon>Pseudomonadati</taxon>
        <taxon>Planctomycetota</taxon>
        <taxon>Planctomycetia</taxon>
        <taxon>Gemmatales</taxon>
        <taxon>Gemmataceae</taxon>
        <taxon>Fimbriiglobus</taxon>
    </lineage>
</organism>
<keyword evidence="3" id="KW-1185">Reference proteome</keyword>
<sequence length="253" mass="27837">MYCLATNAITAVDGTFRNGACRGCGRPRAACHPQEIYERELDALFQESAFVGTYAGVAAAGAAAVVVGWVVDLILGWITGPVLATAVGIVLGLVARTPAGLKAMWALRRWYWYRHASQWDPPGLGEWEWVEAERRADVQRRTKAERRAREQSSQATQHGRGVPWRLVVGAAVPLVGGYYWYQAEFGDYDQGRKAGVQHVREVSMKGAFLRAGMNAANLIDLIPTNPNASPDWNAGFRAGFQEEIARMYPAARK</sequence>
<evidence type="ECO:0000256" key="1">
    <source>
        <dbReference type="SAM" id="Phobius"/>
    </source>
</evidence>
<evidence type="ECO:0000313" key="2">
    <source>
        <dbReference type="EMBL" id="OWK41244.1"/>
    </source>
</evidence>
<name>A0A225DNG8_9BACT</name>
<dbReference type="Proteomes" id="UP000214646">
    <property type="component" value="Unassembled WGS sequence"/>
</dbReference>
<comment type="caution">
    <text evidence="2">The sequence shown here is derived from an EMBL/GenBank/DDBJ whole genome shotgun (WGS) entry which is preliminary data.</text>
</comment>
<keyword evidence="1" id="KW-1133">Transmembrane helix</keyword>
<reference evidence="3" key="1">
    <citation type="submission" date="2017-06" db="EMBL/GenBank/DDBJ databases">
        <title>Genome analysis of Fimbriiglobus ruber SP5, the first member of the order Planctomycetales with confirmed chitinolytic capability.</title>
        <authorList>
            <person name="Ravin N.V."/>
            <person name="Rakitin A.L."/>
            <person name="Ivanova A.A."/>
            <person name="Beletsky A.V."/>
            <person name="Kulichevskaya I.S."/>
            <person name="Mardanov A.V."/>
            <person name="Dedysh S.N."/>
        </authorList>
    </citation>
    <scope>NUCLEOTIDE SEQUENCE [LARGE SCALE GENOMIC DNA]</scope>
    <source>
        <strain evidence="3">SP5</strain>
    </source>
</reference>
<protein>
    <submittedName>
        <fullName evidence="2">Uncharacterized protein</fullName>
    </submittedName>
</protein>
<keyword evidence="1" id="KW-0472">Membrane</keyword>
<keyword evidence="1" id="KW-0812">Transmembrane</keyword>
<evidence type="ECO:0000313" key="3">
    <source>
        <dbReference type="Proteomes" id="UP000214646"/>
    </source>
</evidence>
<dbReference type="RefSeq" id="WP_088255715.1">
    <property type="nucleotide sequence ID" value="NZ_NIDE01000006.1"/>
</dbReference>
<feature type="transmembrane region" description="Helical" evidence="1">
    <location>
        <begin position="77"/>
        <end position="95"/>
    </location>
</feature>
<dbReference type="AlphaFoldDB" id="A0A225DNG8"/>
<accession>A0A225DNG8</accession>
<proteinExistence type="predicted"/>